<dbReference type="GO" id="GO:0005737">
    <property type="term" value="C:cytoplasm"/>
    <property type="evidence" value="ECO:0007669"/>
    <property type="project" value="TreeGrafter"/>
</dbReference>
<sequence length="1331" mass="155261">MEISIEFLSRHSDLIQPGGVTKDEFILYLSLFKNPYGTLDDRLVNVSSINGSGCGLQEFLSTVGKCKQLQYLFLSNNQIKSIGKINVFPKLIKLDLQNNQLTSLGFRSFWEKLVDLRFLYLNGNNITNLQDINIIKDLQQLIVLTLFLNPIAQQNNYFTTIVDIFPNLQVLDNMRLSYSDQIGNSKYFVSRSKFEHFVTSQPDLFKQQYKSQHIQQIVDKFNSQLKKCEMINPDLKDYHDLFCLENFNLFSSLQDALQINKDFKNCPITMIQKCSRGYFARKRLKTFDKQQLPSITVIQRELRASYAFILYNNQIKLRVQAKHYALQIILRFLRERKIVRQYEFDQLFKLHQIMSRNIIIQALRKRKLVRTNTNFQKIVDDFYNEPYSLHLFVAKTYDDEKSSFNFFQQICDFLKDEISSSLSQHSSSDIQNYKNVNFEFSYTKYKLFNYKILQDEVNLNKDYCIKYINPESINNTISKQLTQDYNIEEFIQHKTLIKALKSTTNKLKNSIYQKTKKMLFQLDMTKSSELAQHQASEYSDQPYFFLVSFKQKDVVCLLKYILQEFQNIKWSQKHKDALQYGSFIFNKLLAAGPKNQISMLFENHVIPISLLGKQDQRSKLIILEPLFVRSVSSAVIIQKCFRMHQSNKIQTTKFAQLLNKDSIRVHQLLLLQRAAKLIQRCFRGVLGRIKSLILNRMRDSFTSALQNQFFFIHEETLNKLRTNPNPAHWLQAIHVNYSYPISQQFANQIFKDQNVDLQAMNVHLQTNSIFRQFASLPIKVSNLFSAFTGQLFGTANRENEGFVQLKSDFLGSSPLTSKALFSWVRHLPDIEQQQFEFFGAQISSEIQNQQNMFLDLDAIKSMCALRNGGGGSVETDRLLDLFKLEVITSPLNYKSIVENILSNVEIIDFDLNLVPRQLQDLAQRYVQGLKIIRLPANQHIHQSDIAFKALILELLFCDPKNLMFDTFSFIARKWIFITNPGVTNSFFTLNAMLSTITIQKHIRAYHARKQYRQMPKNTTLLKKINMLFDEQSQVKEGQLLAAQRELAAINLIKCAQQITQAVIIPTIYSKITSNIQISTIPIRVVPPKMLITQSKILSATEVRYHHCLLLAAKEAKRDILMNQNKQKMQAVHELTQINLQKQLEMIQKPKKLLLELEQIIQQEVQDGSLQDKIRSNQLSSRVIMAPKFVINEFQRPIIKSNIGITQEEQKNIILPDLSQSQRSITSPISLKEQQYFKTQVLKRQLEDGVRTTTSQVADRKKLDCIEFQHNMIKKQQERQEKMRQEQQEISLLAEKRKLEAIQSKKKLNIRNNALSSLTYCRGLQNMLKKQQ</sequence>
<dbReference type="Gene3D" id="3.80.10.10">
    <property type="entry name" value="Ribonuclease Inhibitor"/>
    <property type="match status" value="1"/>
</dbReference>
<reference evidence="5" key="2">
    <citation type="submission" date="2020-12" db="EMBL/GenBank/DDBJ databases">
        <title>New Spironucleus salmonicida genome in near-complete chromosomes.</title>
        <authorList>
            <person name="Xu F."/>
            <person name="Kurt Z."/>
            <person name="Jimenez-Gonzalez A."/>
            <person name="Astvaldsson A."/>
            <person name="Andersson J.O."/>
            <person name="Svard S.G."/>
        </authorList>
    </citation>
    <scope>NUCLEOTIDE SEQUENCE</scope>
    <source>
        <strain evidence="5">ATCC 50377</strain>
    </source>
</reference>
<dbReference type="Gene3D" id="1.20.5.190">
    <property type="match status" value="1"/>
</dbReference>
<keyword evidence="3" id="KW-0175">Coiled coil</keyword>
<dbReference type="Pfam" id="PF14580">
    <property type="entry name" value="LRR_9"/>
    <property type="match status" value="1"/>
</dbReference>
<dbReference type="Pfam" id="PF00612">
    <property type="entry name" value="IQ"/>
    <property type="match status" value="2"/>
</dbReference>
<dbReference type="VEuPathDB" id="GiardiaDB:SS50377_22196"/>
<evidence type="ECO:0000256" key="3">
    <source>
        <dbReference type="SAM" id="Coils"/>
    </source>
</evidence>
<accession>V6LLT2</accession>
<evidence type="ECO:0000256" key="1">
    <source>
        <dbReference type="ARBA" id="ARBA00022614"/>
    </source>
</evidence>
<evidence type="ECO:0000313" key="5">
    <source>
        <dbReference type="EMBL" id="KAH0576632.1"/>
    </source>
</evidence>
<dbReference type="SMART" id="SM00365">
    <property type="entry name" value="LRR_SD22"/>
    <property type="match status" value="3"/>
</dbReference>
<dbReference type="PROSITE" id="PS50096">
    <property type="entry name" value="IQ"/>
    <property type="match status" value="2"/>
</dbReference>
<dbReference type="InterPro" id="IPR003591">
    <property type="entry name" value="Leu-rich_rpt_typical-subtyp"/>
</dbReference>
<evidence type="ECO:0000313" key="6">
    <source>
        <dbReference type="Proteomes" id="UP000018208"/>
    </source>
</evidence>
<keyword evidence="6" id="KW-1185">Reference proteome</keyword>
<reference evidence="4 5" key="1">
    <citation type="journal article" date="2014" name="PLoS Genet.">
        <title>The Genome of Spironucleus salmonicida Highlights a Fish Pathogen Adapted to Fluctuating Environments.</title>
        <authorList>
            <person name="Xu F."/>
            <person name="Jerlstrom-Hultqvist J."/>
            <person name="Einarsson E."/>
            <person name="Astvaldsson A."/>
            <person name="Svard S.G."/>
            <person name="Andersson J.O."/>
        </authorList>
    </citation>
    <scope>NUCLEOTIDE SEQUENCE</scope>
    <source>
        <strain evidence="5">ATCC 50377</strain>
    </source>
</reference>
<dbReference type="Proteomes" id="UP000018208">
    <property type="component" value="Unassembled WGS sequence"/>
</dbReference>
<name>V6LLT2_9EUKA</name>
<keyword evidence="1" id="KW-0433">Leucine-rich repeat</keyword>
<dbReference type="PROSITE" id="PS51450">
    <property type="entry name" value="LRR"/>
    <property type="match status" value="3"/>
</dbReference>
<dbReference type="EMBL" id="AUWU02000002">
    <property type="protein sequence ID" value="KAH0576632.1"/>
    <property type="molecule type" value="Genomic_DNA"/>
</dbReference>
<proteinExistence type="predicted"/>
<dbReference type="InterPro" id="IPR000048">
    <property type="entry name" value="IQ_motif_EF-hand-BS"/>
</dbReference>
<gene>
    <name evidence="4" type="ORF">SS50377_14214</name>
    <name evidence="5" type="ORF">SS50377_22196</name>
</gene>
<dbReference type="EMBL" id="KI546089">
    <property type="protein sequence ID" value="EST45642.1"/>
    <property type="molecule type" value="Genomic_DNA"/>
</dbReference>
<dbReference type="SUPFAM" id="SSF52058">
    <property type="entry name" value="L domain-like"/>
    <property type="match status" value="1"/>
</dbReference>
<organism evidence="4">
    <name type="scientific">Spironucleus salmonicida</name>
    <dbReference type="NCBI Taxonomy" id="348837"/>
    <lineage>
        <taxon>Eukaryota</taxon>
        <taxon>Metamonada</taxon>
        <taxon>Diplomonadida</taxon>
        <taxon>Hexamitidae</taxon>
        <taxon>Hexamitinae</taxon>
        <taxon>Spironucleus</taxon>
    </lineage>
</organism>
<dbReference type="PANTHER" id="PTHR15454">
    <property type="entry name" value="NISCHARIN RELATED"/>
    <property type="match status" value="1"/>
</dbReference>
<dbReference type="OrthoDB" id="676979at2759"/>
<dbReference type="InterPro" id="IPR032675">
    <property type="entry name" value="LRR_dom_sf"/>
</dbReference>
<dbReference type="InterPro" id="IPR001611">
    <property type="entry name" value="Leu-rich_rpt"/>
</dbReference>
<evidence type="ECO:0000256" key="2">
    <source>
        <dbReference type="ARBA" id="ARBA00022737"/>
    </source>
</evidence>
<protein>
    <submittedName>
        <fullName evidence="5">Leucine-rich repeat-containing protein</fullName>
    </submittedName>
</protein>
<evidence type="ECO:0000313" key="4">
    <source>
        <dbReference type="EMBL" id="EST45642.1"/>
    </source>
</evidence>
<feature type="coiled-coil region" evidence="3">
    <location>
        <begin position="1265"/>
        <end position="1295"/>
    </location>
</feature>
<keyword evidence="2" id="KW-0677">Repeat</keyword>
<dbReference type="SMART" id="SM00369">
    <property type="entry name" value="LRR_TYP"/>
    <property type="match status" value="2"/>
</dbReference>
<dbReference type="SMART" id="SM00015">
    <property type="entry name" value="IQ"/>
    <property type="match status" value="4"/>
</dbReference>